<reference evidence="6" key="1">
    <citation type="submission" date="2015-10" db="EMBL/GenBank/DDBJ databases">
        <authorList>
            <person name="Regsiter A."/>
            <person name="william w."/>
        </authorList>
    </citation>
    <scope>NUCLEOTIDE SEQUENCE</scope>
    <source>
        <strain evidence="6">Montdore</strain>
    </source>
</reference>
<organism evidence="6 7">
    <name type="scientific">Tuber aestivum</name>
    <name type="common">summer truffle</name>
    <dbReference type="NCBI Taxonomy" id="59557"/>
    <lineage>
        <taxon>Eukaryota</taxon>
        <taxon>Fungi</taxon>
        <taxon>Dikarya</taxon>
        <taxon>Ascomycota</taxon>
        <taxon>Pezizomycotina</taxon>
        <taxon>Pezizomycetes</taxon>
        <taxon>Pezizales</taxon>
        <taxon>Tuberaceae</taxon>
        <taxon>Tuber</taxon>
    </lineage>
</organism>
<evidence type="ECO:0008006" key="8">
    <source>
        <dbReference type="Google" id="ProtNLM"/>
    </source>
</evidence>
<dbReference type="PANTHER" id="PTHR15678">
    <property type="entry name" value="ANTIGEN MLAA-22-RELATED"/>
    <property type="match status" value="1"/>
</dbReference>
<sequence length="2880" mass="325424">MATAYHLPTFLFGVVVLSYLSTFVLFAVLRILTGISIQRIGYFSLKRISYEPKNGIKLEVRKLGLLLHRPTFAQPTWISIAISDSQFSIDLRKTQEEEGDSDEVERKGKGIGQKDTLKGEEGRGIRRNSRTWEGVNKLRESLRKIHKLVKWLQMVDIVSTNTNLSIADVGSVQVGSMTMILDTRRKTAERNRMFDHTTDLKEDQNPIEWMFTARSVLFFPEKKKEPLEILDHCNFNIYGLLENGLDVFRDAAMALKVGKITIPLDEILGCLVKLRAIRTPAMKKTRGPGSKLRLGAVMEEMSLPGSKTERMAETVMESKEFLESLLRGLKEVQFAIGYLLISKSVRSVQPSGKPLKVLVGMKELAMDVHRLDQKSPAHRMYFSPQDVAHQALLAAISISMSVDDGVRKDKFFYIPMVTMTSKTTLPFKTIQLVEKLESNRNANILFANVVVTSPSIDLEPRHLPILLALVRSRPRKPTSGPRERTHLISKLLPKASINFSVHEPVIRILLPSNDPERRATGDMDMLISSLSSISAVADSSHESEGQNDYSLSCSFRITSHHLYYQSYSGEKHDLLQTDAFDIKFQVNASPEVEVTAHAYLETFSLRLVRPEIVQGIKQTVGQFHRNVKSDKLNGPERSDDPNILRRIPLWIDQFKMEGIDFSVEVAGVDEEISEFTRGVALQLDSWTIEYRARKSESRSRPPPRRRASRTLSADDTRGSELPPAGSKNPTDCRKLNFHIRGLEGYMVDSPDPWEQEPFLNIPHFDIAFATSGDVEGPVLHISSHSKLFSLNYSLYRHYTIIVATKVLMEAFGGTSTRDETGYPQMKPADTLHPGMMGDIDLVESPITDFSEYVSVDFKVQHVRIKSSMPDDPPMMLEVFGLDTGRHRWGFPFLKAKNVRLYSESPKVRNCWVRMVSIRQFRVDLREGTRKYGEQFRAERSIDMLADAVRFAIPHQLVLYKVTDNVINTAKACQQMHHRFKTGTNEYILEKKAESAKKVPRLSLSTKALLLELEDDPFETQLGLIYRLGLSEQKKRLARQAAFDAKVKKMGENERRKSSETTRTGLKPENPPQTSASRFRGRTKTWGGGSHHARAESPETRPKSVHRGPKNMRYDPESAAGPSDDASVSVEEAWERLQEHNSAAWIKRIRWAHEYHSNRMKESRERFWGHDDIPYDGEDTENILGLPMRPALMAAYFNDVEIVVDKPSFPLEQLPKFMHRVGKGLPEDTEFALLVPVSIEVAFGEGRILLRDYPLPLIHVPRMRPSQANRSSAWSLKADFVLAEELRGPESMRHVRVNIVPPTNGLGPSRGGFAVDVRRTVSPVKSYSDIAVAISTSFATRVTWCTSYQPAIQDMMMVFETFTKPHFDPSDRTGFWDKIRLVLHSQISVKWKGDGDVHLALKGSRDPYQITGIGAGFVLCWRGNVNWEIGRDEDPRKFMVVDSEEFLLAIPDFARNAKDEFDSATTAEDKSVLSSSSCESAALFKKVIMKLSGRVRWLVGLMFEREISGNQLGACEGKTRSFEFKPHYEVTLKPPTHARAPPGLVYDAFRGFRSHHLHLSLAILSPIDRDWSPANTKPSTSYNTIHLTPRFFTHFFSWWGLFSGVMSLPIRQGPLWPGPEKSNKKFGRHLATIKYKLCISPLFISHMYKHNDKDEAGNDVVVATGLKAKLDSLMVDIHQRREETIPNQQSTAMRINQAELDFHSADIRAVSALIACATPDELMKQAAEGPLLGLAETIRYSGDMSQFTIPDGDYSWIDIDDFIELDWVLPNSKTPKTKVMPLAFTPRFTYFRQTDHTDPGGCVLNPCSSFGDEPTHDCLMSENNDPREIQCGLVQARLEKVNEQMNRNKEALDNLAQYTKAKPKDPELEAQSSELIEQSSILFNKLDFLQTMLRRMSSRLDGDDKPGVNSSPRHERHGSDADSELIGVDSSPFDYVSDFDNRFIVHNMQAKWNNSLRNIILKYIHQVGQRRGFVYYMSRRAVKFILDIVQEQKQSGRSNASATGEYTPSGPASTPNGDIDSMTLESRIQQLLDDDNKYVVADEKPNDSEENDASTRTYARDDLTGDVADDYLPLNSYHIRLIAPQIQMQSEKNKGAAVLVAAQGMQLKVVSIMDRDRVGDEVSGLVQRRFALNLENTQFFVSHRQDFAPQSMSLHSANRYGAPSGSSWPPWVPLESMFDFQNFPVGFSRVVERTSATLRYDKYNSLRLKYSDRVSGGEKTCSAKGGPLDVERRIDHVWVDFPKVEASCDSSQYFAMYIIVLDLLLYAEPLEKLRNEKLEKIMLASDFSDLTGAPEMVERLQSRIHQLEEIKTYFQINSQNLDIEGWQGRVAVDEDLASCEEELFFMMKAITTAQRKHEDRTLHASGILRWYLTASEIVWHMLRDKADPLMDIRLKDAGYKRMDNADGSNFNTVEVEMMRGYNLLPDAVYPEMIAPFFDHSRTIADVRQTKILRVYWHMLEAIAGIPVMDHFEVNLFPLKIQLEREIGDRIFEYIFPGVGTQAFEHGGFSPFLVHSMKPIPGGSDTDESDEDRDDHHLDDSSSTKSDVSPVEIRLRPTLSLTADHRPGSSSISKPRSNSFRASNAGFRGSFMPSLTPTHKSSVESLSVKSRKSTEGPAPSIIGLERNKKLQIFNRSGNHGNRNEKRSDELSQMMSRASNFMTLAYIKIPSVVLCLSYKGRGDSNFEDVHEFVFRMPMLEYRNKTWSNLDLAIRLKKDIIRALISHTGAILQNKLTHHRPSKTQPNLLRMMANNGSLGTNPSFDTTDSDHPGLDTPSEYASSTHASMLIPRPSTGYHLKPPSIMRPMTSPSSASSNMSFPPSPLELAEEAGGRGHGIFHNTLGRHLSNLGAAARTQSGIADESEESIKKKSRLLLGKKVFGSL</sequence>
<dbReference type="InterPro" id="IPR045167">
    <property type="entry name" value="Hobbit"/>
</dbReference>
<feature type="region of interest" description="Disordered" evidence="1">
    <location>
        <begin position="2040"/>
        <end position="2059"/>
    </location>
</feature>
<name>A0A292PL52_9PEZI</name>
<feature type="compositionally biased region" description="Polar residues" evidence="1">
    <location>
        <begin position="2566"/>
        <end position="2580"/>
    </location>
</feature>
<dbReference type="PANTHER" id="PTHR15678:SF6">
    <property type="entry name" value="BRIDGE-LIKE LIPID TRANSFER PROTEIN FAMILY MEMBER 2"/>
    <property type="match status" value="1"/>
</dbReference>
<keyword evidence="7" id="KW-1185">Reference proteome</keyword>
<dbReference type="InterPro" id="IPR019415">
    <property type="entry name" value="FMP27_SW_RBG"/>
</dbReference>
<feature type="transmembrane region" description="Helical" evidence="2">
    <location>
        <begin position="7"/>
        <end position="29"/>
    </location>
</feature>
<dbReference type="Pfam" id="PF10344">
    <property type="entry name" value="Hobbit"/>
    <property type="match status" value="1"/>
</dbReference>
<keyword evidence="2" id="KW-0812">Transmembrane</keyword>
<feature type="domain" description="FMP27 WPPW motif-containing RBG unit" evidence="5">
    <location>
        <begin position="1664"/>
        <end position="2176"/>
    </location>
</feature>
<feature type="compositionally biased region" description="Basic and acidic residues" evidence="1">
    <location>
        <begin position="1092"/>
        <end position="1101"/>
    </location>
</feature>
<feature type="compositionally biased region" description="Basic and acidic residues" evidence="1">
    <location>
        <begin position="115"/>
        <end position="124"/>
    </location>
</feature>
<feature type="region of interest" description="Disordered" evidence="1">
    <location>
        <begin position="1993"/>
        <end position="2019"/>
    </location>
</feature>
<evidence type="ECO:0000256" key="2">
    <source>
        <dbReference type="SAM" id="Phobius"/>
    </source>
</evidence>
<feature type="region of interest" description="Disordered" evidence="1">
    <location>
        <begin position="1898"/>
        <end position="1924"/>
    </location>
</feature>
<gene>
    <name evidence="6" type="ORF">GSTUAT00008588001</name>
</gene>
<proteinExistence type="predicted"/>
<feature type="region of interest" description="Disordered" evidence="1">
    <location>
        <begin position="2804"/>
        <end position="2825"/>
    </location>
</feature>
<evidence type="ECO:0000313" key="7">
    <source>
        <dbReference type="Proteomes" id="UP001412239"/>
    </source>
</evidence>
<evidence type="ECO:0000259" key="4">
    <source>
        <dbReference type="SMART" id="SM01215"/>
    </source>
</evidence>
<feature type="compositionally biased region" description="Polar residues" evidence="1">
    <location>
        <begin position="1993"/>
        <end position="2015"/>
    </location>
</feature>
<feature type="compositionally biased region" description="Polar residues" evidence="1">
    <location>
        <begin position="2591"/>
        <end position="2606"/>
    </location>
</feature>
<feature type="compositionally biased region" description="Basic and acidic residues" evidence="1">
    <location>
        <begin position="1047"/>
        <end position="1059"/>
    </location>
</feature>
<evidence type="ECO:0000313" key="6">
    <source>
        <dbReference type="EMBL" id="CUS07328.1"/>
    </source>
</evidence>
<dbReference type="SMART" id="SM01216">
    <property type="entry name" value="Fmp27_WPPW"/>
    <property type="match status" value="1"/>
</dbReference>
<dbReference type="SMART" id="SM01214">
    <property type="entry name" value="Fmp27_GFWDK"/>
    <property type="match status" value="1"/>
</dbReference>
<protein>
    <recommendedName>
        <fullName evidence="8">FMP27 GFWDK domain-containing protein</fullName>
    </recommendedName>
</protein>
<evidence type="ECO:0000256" key="1">
    <source>
        <dbReference type="SAM" id="MobiDB-lite"/>
    </source>
</evidence>
<feature type="region of interest" description="Disordered" evidence="1">
    <location>
        <begin position="96"/>
        <end position="124"/>
    </location>
</feature>
<keyword evidence="2" id="KW-0472">Membrane</keyword>
<dbReference type="InterPro" id="IPR019449">
    <property type="entry name" value="FMP27_WPPW_RBG"/>
</dbReference>
<evidence type="ECO:0000259" key="5">
    <source>
        <dbReference type="SMART" id="SM01216"/>
    </source>
</evidence>
<feature type="compositionally biased region" description="Low complexity" evidence="1">
    <location>
        <begin position="2804"/>
        <end position="2816"/>
    </location>
</feature>
<evidence type="ECO:0000259" key="3">
    <source>
        <dbReference type="SMART" id="SM01214"/>
    </source>
</evidence>
<keyword evidence="2" id="KW-1133">Transmembrane helix</keyword>
<dbReference type="SMART" id="SM01215">
    <property type="entry name" value="Fmp27_SW"/>
    <property type="match status" value="1"/>
</dbReference>
<feature type="domain" description="FMP27 SW motif-containing RBG unit" evidence="4">
    <location>
        <begin position="1131"/>
        <end position="1233"/>
    </location>
</feature>
<feature type="region of interest" description="Disordered" evidence="1">
    <location>
        <begin position="2518"/>
        <end position="2618"/>
    </location>
</feature>
<feature type="domain" description="FMP27/BLTP2/Hobbit GFWDK motif-containing RBG unit" evidence="3">
    <location>
        <begin position="1251"/>
        <end position="1409"/>
    </location>
</feature>
<dbReference type="EMBL" id="LN891217">
    <property type="protein sequence ID" value="CUS07328.1"/>
    <property type="molecule type" value="Genomic_DNA"/>
</dbReference>
<feature type="region of interest" description="Disordered" evidence="1">
    <location>
        <begin position="692"/>
        <end position="732"/>
    </location>
</feature>
<dbReference type="InterPro" id="IPR019441">
    <property type="entry name" value="FMP27/BLTP2/Hobbit_GFWDK_RBG"/>
</dbReference>
<feature type="region of interest" description="Disordered" evidence="1">
    <location>
        <begin position="1047"/>
        <end position="1123"/>
    </location>
</feature>
<dbReference type="Proteomes" id="UP001412239">
    <property type="component" value="Unassembled WGS sequence"/>
</dbReference>
<accession>A0A292PL52</accession>